<dbReference type="InterPro" id="IPR050824">
    <property type="entry name" value="Thiol_disulfide_DsbA"/>
</dbReference>
<evidence type="ECO:0000256" key="6">
    <source>
        <dbReference type="PIRSR" id="PIRSR001488-1"/>
    </source>
</evidence>
<dbReference type="CDD" id="cd03019">
    <property type="entry name" value="DsbA_DsbA"/>
    <property type="match status" value="1"/>
</dbReference>
<evidence type="ECO:0000313" key="9">
    <source>
        <dbReference type="EMBL" id="QIZ78088.1"/>
    </source>
</evidence>
<keyword evidence="10" id="KW-1185">Reference proteome</keyword>
<keyword evidence="2 7" id="KW-0732">Signal</keyword>
<feature type="signal peptide" evidence="7">
    <location>
        <begin position="1"/>
        <end position="19"/>
    </location>
</feature>
<dbReference type="InterPro" id="IPR036249">
    <property type="entry name" value="Thioredoxin-like_sf"/>
</dbReference>
<evidence type="ECO:0000313" key="10">
    <source>
        <dbReference type="Proteomes" id="UP000501602"/>
    </source>
</evidence>
<feature type="chain" id="PRO_5026070718" description="Thiol:disulfide interchange protein" evidence="7">
    <location>
        <begin position="20"/>
        <end position="205"/>
    </location>
</feature>
<dbReference type="Gene3D" id="3.40.30.10">
    <property type="entry name" value="Glutaredoxin"/>
    <property type="match status" value="1"/>
</dbReference>
<evidence type="ECO:0000256" key="2">
    <source>
        <dbReference type="ARBA" id="ARBA00022729"/>
    </source>
</evidence>
<dbReference type="InterPro" id="IPR017937">
    <property type="entry name" value="Thioredoxin_CS"/>
</dbReference>
<dbReference type="Proteomes" id="UP000501602">
    <property type="component" value="Chromosome"/>
</dbReference>
<dbReference type="AlphaFoldDB" id="A0A6H1UGZ0"/>
<keyword evidence="3 5" id="KW-1015">Disulfide bond</keyword>
<evidence type="ECO:0000256" key="7">
    <source>
        <dbReference type="SAM" id="SignalP"/>
    </source>
</evidence>
<evidence type="ECO:0000256" key="5">
    <source>
        <dbReference type="PIRNR" id="PIRNR001488"/>
    </source>
</evidence>
<evidence type="ECO:0000256" key="3">
    <source>
        <dbReference type="ARBA" id="ARBA00023157"/>
    </source>
</evidence>
<protein>
    <recommendedName>
        <fullName evidence="5">Thiol:disulfide interchange protein</fullName>
    </recommendedName>
</protein>
<dbReference type="PANTHER" id="PTHR35891:SF2">
    <property type="entry name" value="THIOL:DISULFIDE INTERCHANGE PROTEIN DSBA"/>
    <property type="match status" value="1"/>
</dbReference>
<dbReference type="GO" id="GO:0016491">
    <property type="term" value="F:oxidoreductase activity"/>
    <property type="evidence" value="ECO:0007669"/>
    <property type="project" value="InterPro"/>
</dbReference>
<accession>A0A6H1UGZ0</accession>
<dbReference type="EMBL" id="CP051180">
    <property type="protein sequence ID" value="QIZ78088.1"/>
    <property type="molecule type" value="Genomic_DNA"/>
</dbReference>
<dbReference type="SUPFAM" id="SSF52833">
    <property type="entry name" value="Thioredoxin-like"/>
    <property type="match status" value="1"/>
</dbReference>
<dbReference type="PANTHER" id="PTHR35891">
    <property type="entry name" value="THIOL:DISULFIDE INTERCHANGE PROTEIN DSBA"/>
    <property type="match status" value="1"/>
</dbReference>
<proteinExistence type="inferred from homology"/>
<dbReference type="PROSITE" id="PS00194">
    <property type="entry name" value="THIOREDOXIN_1"/>
    <property type="match status" value="1"/>
</dbReference>
<dbReference type="RefSeq" id="WP_168661716.1">
    <property type="nucleotide sequence ID" value="NZ_CP051180.1"/>
</dbReference>
<evidence type="ECO:0000256" key="4">
    <source>
        <dbReference type="ARBA" id="ARBA00023284"/>
    </source>
</evidence>
<gene>
    <name evidence="9" type="ORF">HER31_14980</name>
</gene>
<dbReference type="InterPro" id="IPR001853">
    <property type="entry name" value="DSBA-like_thioredoxin_dom"/>
</dbReference>
<dbReference type="GO" id="GO:0042597">
    <property type="term" value="C:periplasmic space"/>
    <property type="evidence" value="ECO:0007669"/>
    <property type="project" value="UniProtKB-SubCell"/>
</dbReference>
<organism evidence="9 10">
    <name type="scientific">Ferrimonas lipolytica</name>
    <dbReference type="NCBI Taxonomy" id="2724191"/>
    <lineage>
        <taxon>Bacteria</taxon>
        <taxon>Pseudomonadati</taxon>
        <taxon>Pseudomonadota</taxon>
        <taxon>Gammaproteobacteria</taxon>
        <taxon>Alteromonadales</taxon>
        <taxon>Ferrimonadaceae</taxon>
        <taxon>Ferrimonas</taxon>
    </lineage>
</organism>
<name>A0A6H1UGZ0_9GAMM</name>
<feature type="domain" description="DSBA-like thioredoxin" evidence="8">
    <location>
        <begin position="41"/>
        <end position="186"/>
    </location>
</feature>
<feature type="disulfide bond" description="Redox-active" evidence="6">
    <location>
        <begin position="50"/>
        <end position="53"/>
    </location>
</feature>
<comment type="subcellular location">
    <subcellularLocation>
        <location evidence="5">Periplasm</location>
    </subcellularLocation>
</comment>
<dbReference type="InterPro" id="IPR023205">
    <property type="entry name" value="DsbA/DsbL"/>
</dbReference>
<reference evidence="9 10" key="1">
    <citation type="submission" date="2020-04" db="EMBL/GenBank/DDBJ databases">
        <title>Ferrimonas sp. S7 isolated from sea water.</title>
        <authorList>
            <person name="Bae S.S."/>
            <person name="Baek K."/>
        </authorList>
    </citation>
    <scope>NUCLEOTIDE SEQUENCE [LARGE SCALE GENOMIC DNA]</scope>
    <source>
        <strain evidence="9 10">S7</strain>
    </source>
</reference>
<evidence type="ECO:0000256" key="1">
    <source>
        <dbReference type="ARBA" id="ARBA00005791"/>
    </source>
</evidence>
<dbReference type="Pfam" id="PF01323">
    <property type="entry name" value="DSBA"/>
    <property type="match status" value="1"/>
</dbReference>
<sequence length="205" mass="22340">MKKLMGIVFALMLAPMAWAADYQEGVHYEVVSSAPVNGTPTVTEYFSFYCPHCYSFAQTYVGPIKQGLADGVKFQQAHADFINGNGPGSGMRMSRALAIAKVLKVEESIELPLFAAIQDSGRQFTTDASIKQFFVDAGVNADDYDKAAKSFPVNAMVKKWQKDLSATGVRGVPALIVNNKYKVEMGSIKSLNDLHGLLNYLAAKQ</sequence>
<dbReference type="KEGG" id="fes:HER31_14980"/>
<keyword evidence="4" id="KW-0676">Redox-active center</keyword>
<comment type="similarity">
    <text evidence="1">Belongs to the thioredoxin family. DsbA subfamily.</text>
</comment>
<evidence type="ECO:0000259" key="8">
    <source>
        <dbReference type="Pfam" id="PF01323"/>
    </source>
</evidence>
<dbReference type="PIRSF" id="PIRSF001488">
    <property type="entry name" value="Tdi_protein"/>
    <property type="match status" value="1"/>
</dbReference>
<keyword evidence="5" id="KW-0574">Periplasm</keyword>